<dbReference type="Proteomes" id="UP001165064">
    <property type="component" value="Unassembled WGS sequence"/>
</dbReference>
<evidence type="ECO:0000313" key="1">
    <source>
        <dbReference type="EMBL" id="GMF05568.1"/>
    </source>
</evidence>
<reference evidence="1" key="1">
    <citation type="submission" date="2023-04" db="EMBL/GenBank/DDBJ databases">
        <title>Ambrosiozyma monospora NBRC 10751.</title>
        <authorList>
            <person name="Ichikawa N."/>
            <person name="Sato H."/>
            <person name="Tonouchi N."/>
        </authorList>
    </citation>
    <scope>NUCLEOTIDE SEQUENCE</scope>
    <source>
        <strain evidence="1">NBRC 10751</strain>
    </source>
</reference>
<sequence length="208" mass="20856">MKQKSHSSAGLNSYYGTTGSGGNDIAGAGNMRVIPSFASLDSFYDDSYAYGGSSAYATVPFTGFSGQPSVNSYNHSQMGRTASISSGGTGPGTSTGRAGSGGSGHGAGNGTAGGAGGYSSRQGSTGGISFSVAPHGQPHFPYANSRSGSRPNSLKSPIIQPAVDRYPSLSLSSSIESTHSGSGSALSNAMKLKRGNLLQPLTAFHGIW</sequence>
<keyword evidence="2" id="KW-1185">Reference proteome</keyword>
<protein>
    <submittedName>
        <fullName evidence="1">Unnamed protein product</fullName>
    </submittedName>
</protein>
<evidence type="ECO:0000313" key="2">
    <source>
        <dbReference type="Proteomes" id="UP001165064"/>
    </source>
</evidence>
<proteinExistence type="predicted"/>
<comment type="caution">
    <text evidence="1">The sequence shown here is derived from an EMBL/GenBank/DDBJ whole genome shotgun (WGS) entry which is preliminary data.</text>
</comment>
<gene>
    <name evidence="1" type="ORF">Amon02_001238100</name>
</gene>
<accession>A0ACB5U9C0</accession>
<name>A0ACB5U9C0_AMBMO</name>
<dbReference type="EMBL" id="BSXS01014498">
    <property type="protein sequence ID" value="GMF05568.1"/>
    <property type="molecule type" value="Genomic_DNA"/>
</dbReference>
<organism evidence="1 2">
    <name type="scientific">Ambrosiozyma monospora</name>
    <name type="common">Yeast</name>
    <name type="synonym">Endomycopsis monosporus</name>
    <dbReference type="NCBI Taxonomy" id="43982"/>
    <lineage>
        <taxon>Eukaryota</taxon>
        <taxon>Fungi</taxon>
        <taxon>Dikarya</taxon>
        <taxon>Ascomycota</taxon>
        <taxon>Saccharomycotina</taxon>
        <taxon>Pichiomycetes</taxon>
        <taxon>Pichiales</taxon>
        <taxon>Pichiaceae</taxon>
        <taxon>Ambrosiozyma</taxon>
    </lineage>
</organism>